<sequence>MTPEQKERGMKEESVIEFSGDHIYVVGHGFFSHEQSLNLWRRIVAACQQHDCYNILGKAETRQELSTMDSFKHIKIFEQSGISWKHRIAWFAEDPGQFERLKFIETVLRNRALLNGHLFRNKEDARSWLLEDGAAPSNSNQASEST</sequence>
<accession>A3ZM74</accession>
<evidence type="ECO:0008006" key="3">
    <source>
        <dbReference type="Google" id="ProtNLM"/>
    </source>
</evidence>
<evidence type="ECO:0000313" key="1">
    <source>
        <dbReference type="EMBL" id="EAQ82280.1"/>
    </source>
</evidence>
<evidence type="ECO:0000313" key="2">
    <source>
        <dbReference type="Proteomes" id="UP000004358"/>
    </source>
</evidence>
<protein>
    <recommendedName>
        <fullName evidence="3">STAS/SEC14 domain-containing protein</fullName>
    </recommendedName>
</protein>
<gene>
    <name evidence="1" type="ORF">DSM3645_01160</name>
</gene>
<name>A3ZM74_9BACT</name>
<comment type="caution">
    <text evidence="1">The sequence shown here is derived from an EMBL/GenBank/DDBJ whole genome shotgun (WGS) entry which is preliminary data.</text>
</comment>
<reference evidence="1 2" key="1">
    <citation type="submission" date="2006-02" db="EMBL/GenBank/DDBJ databases">
        <authorList>
            <person name="Amann R."/>
            <person name="Ferriera S."/>
            <person name="Johnson J."/>
            <person name="Kravitz S."/>
            <person name="Halpern A."/>
            <person name="Remington K."/>
            <person name="Beeson K."/>
            <person name="Tran B."/>
            <person name="Rogers Y.-H."/>
            <person name="Friedman R."/>
            <person name="Venter J.C."/>
        </authorList>
    </citation>
    <scope>NUCLEOTIDE SEQUENCE [LARGE SCALE GENOMIC DNA]</scope>
    <source>
        <strain evidence="1 2">DSM 3645</strain>
    </source>
</reference>
<dbReference type="AlphaFoldDB" id="A3ZM74"/>
<dbReference type="EMBL" id="AANZ01000002">
    <property type="protein sequence ID" value="EAQ82280.1"/>
    <property type="molecule type" value="Genomic_DNA"/>
</dbReference>
<proteinExistence type="predicted"/>
<dbReference type="Proteomes" id="UP000004358">
    <property type="component" value="Unassembled WGS sequence"/>
</dbReference>
<organism evidence="1 2">
    <name type="scientific">Blastopirellula marina DSM 3645</name>
    <dbReference type="NCBI Taxonomy" id="314230"/>
    <lineage>
        <taxon>Bacteria</taxon>
        <taxon>Pseudomonadati</taxon>
        <taxon>Planctomycetota</taxon>
        <taxon>Planctomycetia</taxon>
        <taxon>Pirellulales</taxon>
        <taxon>Pirellulaceae</taxon>
        <taxon>Blastopirellula</taxon>
    </lineage>
</organism>
<dbReference type="HOGENOM" id="CLU_1861298_0_0_0"/>